<dbReference type="PANTHER" id="PTHR42928">
    <property type="entry name" value="TRICARBOXYLATE-BINDING PROTEIN"/>
    <property type="match status" value="1"/>
</dbReference>
<evidence type="ECO:0000313" key="2">
    <source>
        <dbReference type="EMBL" id="MBC9206761.1"/>
    </source>
</evidence>
<dbReference type="EMBL" id="JACTVA010000010">
    <property type="protein sequence ID" value="MBC9206761.1"/>
    <property type="molecule type" value="Genomic_DNA"/>
</dbReference>
<dbReference type="PROSITE" id="PS51318">
    <property type="entry name" value="TAT"/>
    <property type="match status" value="1"/>
</dbReference>
<dbReference type="PANTHER" id="PTHR42928:SF5">
    <property type="entry name" value="BLR1237 PROTEIN"/>
    <property type="match status" value="1"/>
</dbReference>
<reference evidence="2 3" key="1">
    <citation type="journal article" date="2013" name="Int. J. Syst. Evol. Microbiol.">
        <title>Roseomonas aerophila sp. nov., isolated from air.</title>
        <authorList>
            <person name="Kim S.J."/>
            <person name="Weon H.Y."/>
            <person name="Ahn J.H."/>
            <person name="Hong S.B."/>
            <person name="Seok S.J."/>
            <person name="Whang K.S."/>
            <person name="Kwon S.W."/>
        </authorList>
    </citation>
    <scope>NUCLEOTIDE SEQUENCE [LARGE SCALE GENOMIC DNA]</scope>
    <source>
        <strain evidence="2 3">NBRC 108923</strain>
    </source>
</reference>
<dbReference type="InterPro" id="IPR006311">
    <property type="entry name" value="TAT_signal"/>
</dbReference>
<comment type="similarity">
    <text evidence="1">Belongs to the UPF0065 (bug) family.</text>
</comment>
<dbReference type="Proteomes" id="UP000626026">
    <property type="component" value="Unassembled WGS sequence"/>
</dbReference>
<organism evidence="2 3">
    <name type="scientific">Teichococcus aerophilus</name>
    <dbReference type="NCBI Taxonomy" id="1224513"/>
    <lineage>
        <taxon>Bacteria</taxon>
        <taxon>Pseudomonadati</taxon>
        <taxon>Pseudomonadota</taxon>
        <taxon>Alphaproteobacteria</taxon>
        <taxon>Acetobacterales</taxon>
        <taxon>Roseomonadaceae</taxon>
        <taxon>Roseomonas</taxon>
    </lineage>
</organism>
<proteinExistence type="inferred from homology"/>
<keyword evidence="3" id="KW-1185">Reference proteome</keyword>
<evidence type="ECO:0000256" key="1">
    <source>
        <dbReference type="ARBA" id="ARBA00006987"/>
    </source>
</evidence>
<gene>
    <name evidence="2" type="ORF">IBL26_07925</name>
</gene>
<evidence type="ECO:0000313" key="3">
    <source>
        <dbReference type="Proteomes" id="UP000626026"/>
    </source>
</evidence>
<name>A0ABR7RKA3_9PROT</name>
<dbReference type="InterPro" id="IPR042100">
    <property type="entry name" value="Bug_dom1"/>
</dbReference>
<dbReference type="Pfam" id="PF03401">
    <property type="entry name" value="TctC"/>
    <property type="match status" value="1"/>
</dbReference>
<protein>
    <submittedName>
        <fullName evidence="2">Tripartite tricarboxylate transporter substrate binding protein</fullName>
    </submittedName>
</protein>
<dbReference type="InterPro" id="IPR005064">
    <property type="entry name" value="BUG"/>
</dbReference>
<sequence>MSKTPPSPAHPPAPGRRQLLGLTAGALALPALVIPGRAQAQRDAAWPNRPIRMVVPFATGGGTDVTMRLLAPKLGEILGQSVVIENRPGAGSTVGTDSVAKSAPDGYTFVLATLSSTGIAKGLYSNLPYDPVKDLTAVAPTVFIPISFAITQRGWNVKTYPELVETLLAKPNGYSYGSSGSGSTGHIASANFLRQVGAKAEHVPYRGAGQSFTALIAGETQFTHDIPSLLKPFHESGQARVLFVNGDKRSPLLPDVPAQTELGIPDYKSYSWYGIFGPANLPPEITAKMAAAIEATLADPAMEAKLNELGTPAMRGWSPARFAQYVKEEIDTWVPLVHASGASAG</sequence>
<dbReference type="Gene3D" id="3.40.190.10">
    <property type="entry name" value="Periplasmic binding protein-like II"/>
    <property type="match status" value="1"/>
</dbReference>
<dbReference type="SUPFAM" id="SSF53850">
    <property type="entry name" value="Periplasmic binding protein-like II"/>
    <property type="match status" value="1"/>
</dbReference>
<comment type="caution">
    <text evidence="2">The sequence shown here is derived from an EMBL/GenBank/DDBJ whole genome shotgun (WGS) entry which is preliminary data.</text>
</comment>
<dbReference type="Gene3D" id="3.40.190.150">
    <property type="entry name" value="Bordetella uptake gene, domain 1"/>
    <property type="match status" value="1"/>
</dbReference>
<dbReference type="PIRSF" id="PIRSF017082">
    <property type="entry name" value="YflP"/>
    <property type="match status" value="1"/>
</dbReference>
<accession>A0ABR7RKA3</accession>
<dbReference type="RefSeq" id="WP_187783936.1">
    <property type="nucleotide sequence ID" value="NZ_JACTVA010000010.1"/>
</dbReference>